<sequence length="470" mass="48944">MTHTPHHLPTGRPDPVAAAELLERGLGRRAFVRAALAVGAATAAGVATAAPASAAPTARTRLPGEVLQPGTGPIDGQHYLPSLPDQVYWGFLPRVGDPAVLRVRSGSTVTIDTVSHEGVLEDQGRDPVAWFGSKGVPREQVLDDAVAVAREYDRHPRDFDADGPHVVTGPVYVEGAEPGDVLKIEPLTALPRVPYGVISSRHGKGALSSGFRTPAGELTTEEVMPPVATDNRPTRPDGSRGGGDPTRYGNVSTFTPLGSGRGGTPVATLPVGRNGRVSWPVSPFAGLMAVATVRDAATLNDPLVNSIPPTLGGGNIDVNLLTVGSAFYVPVVAPGALFSVGDPHMSMGSGEVALTALEGSLRLTFRLTVVPKGSGKAPSVAYRYPFGETPDAWVPIGLSDPDGSRGGQGIDLDVANRRATLNALDFLETDLGMDRVTAYAYLSAAVDFSVSQVVDRTVGAHAVIPKSHFR</sequence>
<keyword evidence="3" id="KW-1185">Reference proteome</keyword>
<reference evidence="3" key="1">
    <citation type="submission" date="2016-10" db="EMBL/GenBank/DDBJ databases">
        <authorList>
            <person name="Varghese N."/>
            <person name="Submissions S."/>
        </authorList>
    </citation>
    <scope>NUCLEOTIDE SEQUENCE [LARGE SCALE GENOMIC DNA]</scope>
    <source>
        <strain evidence="3">DSM 45422</strain>
    </source>
</reference>
<dbReference type="Gene3D" id="2.60.120.580">
    <property type="entry name" value="Acetamidase/Formamidase-like domains"/>
    <property type="match status" value="2"/>
</dbReference>
<dbReference type="PANTHER" id="PTHR31891:SF1">
    <property type="entry name" value="FORMAMIDASE C869.04-RELATED"/>
    <property type="match status" value="1"/>
</dbReference>
<evidence type="ECO:0000313" key="3">
    <source>
        <dbReference type="Proteomes" id="UP000198921"/>
    </source>
</evidence>
<gene>
    <name evidence="2" type="ORF">SAMN05660209_02576</name>
</gene>
<dbReference type="Proteomes" id="UP000198921">
    <property type="component" value="Unassembled WGS sequence"/>
</dbReference>
<dbReference type="EMBL" id="FNOT01000006">
    <property type="protein sequence ID" value="SDY32840.1"/>
    <property type="molecule type" value="Genomic_DNA"/>
</dbReference>
<evidence type="ECO:0000256" key="1">
    <source>
        <dbReference type="SAM" id="MobiDB-lite"/>
    </source>
</evidence>
<dbReference type="AlphaFoldDB" id="A0A1H3IYP3"/>
<dbReference type="InterPro" id="IPR004304">
    <property type="entry name" value="FmdA_AmdA"/>
</dbReference>
<organism evidence="2 3">
    <name type="scientific">Geodermatophilus africanus</name>
    <dbReference type="NCBI Taxonomy" id="1137993"/>
    <lineage>
        <taxon>Bacteria</taxon>
        <taxon>Bacillati</taxon>
        <taxon>Actinomycetota</taxon>
        <taxon>Actinomycetes</taxon>
        <taxon>Geodermatophilales</taxon>
        <taxon>Geodermatophilaceae</taxon>
        <taxon>Geodermatophilus</taxon>
    </lineage>
</organism>
<dbReference type="Pfam" id="PF03069">
    <property type="entry name" value="FmdA_AmdA"/>
    <property type="match status" value="1"/>
</dbReference>
<dbReference type="InterPro" id="IPR006311">
    <property type="entry name" value="TAT_signal"/>
</dbReference>
<proteinExistence type="predicted"/>
<dbReference type="PANTHER" id="PTHR31891">
    <property type="entry name" value="FORMAMIDASE C869.04-RELATED"/>
    <property type="match status" value="1"/>
</dbReference>
<accession>A0A1H3IYP3</accession>
<dbReference type="SUPFAM" id="SSF141130">
    <property type="entry name" value="Acetamidase/Formamidase-like"/>
    <property type="match status" value="1"/>
</dbReference>
<protein>
    <submittedName>
        <fullName evidence="2">Acetamidase/formamidase</fullName>
    </submittedName>
</protein>
<dbReference type="Gene3D" id="3.10.28.20">
    <property type="entry name" value="Acetamidase/Formamidase-like domains"/>
    <property type="match status" value="1"/>
</dbReference>
<feature type="region of interest" description="Disordered" evidence="1">
    <location>
        <begin position="208"/>
        <end position="264"/>
    </location>
</feature>
<dbReference type="STRING" id="1137993.SAMN05660209_02576"/>
<name>A0A1H3IYP3_9ACTN</name>
<dbReference type="RefSeq" id="WP_244522545.1">
    <property type="nucleotide sequence ID" value="NZ_FNOT01000006.1"/>
</dbReference>
<dbReference type="PROSITE" id="PS51318">
    <property type="entry name" value="TAT"/>
    <property type="match status" value="1"/>
</dbReference>
<evidence type="ECO:0000313" key="2">
    <source>
        <dbReference type="EMBL" id="SDY32840.1"/>
    </source>
</evidence>
<dbReference type="GO" id="GO:0016811">
    <property type="term" value="F:hydrolase activity, acting on carbon-nitrogen (but not peptide) bonds, in linear amides"/>
    <property type="evidence" value="ECO:0007669"/>
    <property type="project" value="InterPro"/>
</dbReference>